<dbReference type="InterPro" id="IPR036390">
    <property type="entry name" value="WH_DNA-bd_sf"/>
</dbReference>
<dbReference type="PROSITE" id="PS50931">
    <property type="entry name" value="HTH_LYSR"/>
    <property type="match status" value="1"/>
</dbReference>
<dbReference type="GO" id="GO:0003700">
    <property type="term" value="F:DNA-binding transcription factor activity"/>
    <property type="evidence" value="ECO:0007669"/>
    <property type="project" value="InterPro"/>
</dbReference>
<keyword evidence="2" id="KW-0805">Transcription regulation</keyword>
<comment type="caution">
    <text evidence="6">The sequence shown here is derived from an EMBL/GenBank/DDBJ whole genome shotgun (WGS) entry which is preliminary data.</text>
</comment>
<comment type="similarity">
    <text evidence="1">Belongs to the LysR transcriptional regulatory family.</text>
</comment>
<evidence type="ECO:0000259" key="5">
    <source>
        <dbReference type="PROSITE" id="PS50931"/>
    </source>
</evidence>
<dbReference type="SUPFAM" id="SSF53850">
    <property type="entry name" value="Periplasmic binding protein-like II"/>
    <property type="match status" value="1"/>
</dbReference>
<dbReference type="RefSeq" id="WP_183367910.1">
    <property type="nucleotide sequence ID" value="NZ_JACIEZ010000010.1"/>
</dbReference>
<accession>A0A7W6J8F3</accession>
<dbReference type="InterPro" id="IPR000847">
    <property type="entry name" value="LysR_HTH_N"/>
</dbReference>
<dbReference type="SUPFAM" id="SSF46785">
    <property type="entry name" value="Winged helix' DNA-binding domain"/>
    <property type="match status" value="1"/>
</dbReference>
<dbReference type="Proteomes" id="UP000528286">
    <property type="component" value="Unassembled WGS sequence"/>
</dbReference>
<sequence length="313" mass="34593">MKEIQRRLIPSTAALTAFEAVARLGSFSAAANALSLTPGAVSRHVDGLEGQLGVVLVKRTNKGVELTEKGRRYAAGVAEIIDRLRLLSLDAMSNIHPGQLDLAILPTFGTRWLLPRIPDFVSTNTDVTLNFVTRIGRVDFERDRLDAAIHVGRPFSPDLVFEHLMPEVAAPVCSPAFRAANAIAAPAALLDMPLLEMVSRPDGWRNWFAAAGIAEPYREGMRFEQFIHVAQACMTGLGVALMPLILIQSELESGQLVELDVPRFKTGNGYYLVYPRHKADNPSVRRFSAWLLEQARRFVEREEQPGQPLSAMR</sequence>
<organism evidence="6 7">
    <name type="scientific">Gellertiella hungarica</name>
    <dbReference type="NCBI Taxonomy" id="1572859"/>
    <lineage>
        <taxon>Bacteria</taxon>
        <taxon>Pseudomonadati</taxon>
        <taxon>Pseudomonadota</taxon>
        <taxon>Alphaproteobacteria</taxon>
        <taxon>Hyphomicrobiales</taxon>
        <taxon>Rhizobiaceae</taxon>
        <taxon>Gellertiella</taxon>
    </lineage>
</organism>
<evidence type="ECO:0000256" key="2">
    <source>
        <dbReference type="ARBA" id="ARBA00023015"/>
    </source>
</evidence>
<dbReference type="Gene3D" id="3.40.190.10">
    <property type="entry name" value="Periplasmic binding protein-like II"/>
    <property type="match status" value="2"/>
</dbReference>
<dbReference type="InterPro" id="IPR036388">
    <property type="entry name" value="WH-like_DNA-bd_sf"/>
</dbReference>
<evidence type="ECO:0000256" key="1">
    <source>
        <dbReference type="ARBA" id="ARBA00009437"/>
    </source>
</evidence>
<dbReference type="EMBL" id="JACIEZ010000010">
    <property type="protein sequence ID" value="MBB4066657.1"/>
    <property type="molecule type" value="Genomic_DNA"/>
</dbReference>
<evidence type="ECO:0000256" key="4">
    <source>
        <dbReference type="ARBA" id="ARBA00023163"/>
    </source>
</evidence>
<dbReference type="InterPro" id="IPR005119">
    <property type="entry name" value="LysR_subst-bd"/>
</dbReference>
<dbReference type="PANTHER" id="PTHR30537:SF79">
    <property type="entry name" value="TRANSCRIPTIONAL REGULATOR-RELATED"/>
    <property type="match status" value="1"/>
</dbReference>
<gene>
    <name evidence="6" type="ORF">GGR23_003874</name>
</gene>
<reference evidence="6 7" key="1">
    <citation type="submission" date="2020-08" db="EMBL/GenBank/DDBJ databases">
        <title>Genomic Encyclopedia of Type Strains, Phase IV (KMG-IV): sequencing the most valuable type-strain genomes for metagenomic binning, comparative biology and taxonomic classification.</title>
        <authorList>
            <person name="Goeker M."/>
        </authorList>
    </citation>
    <scope>NUCLEOTIDE SEQUENCE [LARGE SCALE GENOMIC DNA]</scope>
    <source>
        <strain evidence="6 7">DSM 29853</strain>
    </source>
</reference>
<keyword evidence="4" id="KW-0804">Transcription</keyword>
<dbReference type="Gene3D" id="1.10.10.10">
    <property type="entry name" value="Winged helix-like DNA-binding domain superfamily/Winged helix DNA-binding domain"/>
    <property type="match status" value="1"/>
</dbReference>
<protein>
    <submittedName>
        <fullName evidence="6">DNA-binding transcriptional LysR family regulator</fullName>
    </submittedName>
</protein>
<dbReference type="GO" id="GO:0043565">
    <property type="term" value="F:sequence-specific DNA binding"/>
    <property type="evidence" value="ECO:0007669"/>
    <property type="project" value="TreeGrafter"/>
</dbReference>
<evidence type="ECO:0000256" key="3">
    <source>
        <dbReference type="ARBA" id="ARBA00023125"/>
    </source>
</evidence>
<keyword evidence="3 6" id="KW-0238">DNA-binding</keyword>
<evidence type="ECO:0000313" key="6">
    <source>
        <dbReference type="EMBL" id="MBB4066657.1"/>
    </source>
</evidence>
<dbReference type="GO" id="GO:0006351">
    <property type="term" value="P:DNA-templated transcription"/>
    <property type="evidence" value="ECO:0007669"/>
    <property type="project" value="TreeGrafter"/>
</dbReference>
<keyword evidence="7" id="KW-1185">Reference proteome</keyword>
<dbReference type="InterPro" id="IPR058163">
    <property type="entry name" value="LysR-type_TF_proteobact-type"/>
</dbReference>
<dbReference type="Pfam" id="PF00126">
    <property type="entry name" value="HTH_1"/>
    <property type="match status" value="1"/>
</dbReference>
<dbReference type="AlphaFoldDB" id="A0A7W6J8F3"/>
<name>A0A7W6J8F3_9HYPH</name>
<evidence type="ECO:0000313" key="7">
    <source>
        <dbReference type="Proteomes" id="UP000528286"/>
    </source>
</evidence>
<dbReference type="PANTHER" id="PTHR30537">
    <property type="entry name" value="HTH-TYPE TRANSCRIPTIONAL REGULATOR"/>
    <property type="match status" value="1"/>
</dbReference>
<proteinExistence type="inferred from homology"/>
<feature type="domain" description="HTH lysR-type" evidence="5">
    <location>
        <begin position="10"/>
        <end position="67"/>
    </location>
</feature>
<dbReference type="Pfam" id="PF03466">
    <property type="entry name" value="LysR_substrate"/>
    <property type="match status" value="1"/>
</dbReference>